<dbReference type="GO" id="GO:0005886">
    <property type="term" value="C:plasma membrane"/>
    <property type="evidence" value="ECO:0007669"/>
    <property type="project" value="TreeGrafter"/>
</dbReference>
<dbReference type="STRING" id="272627.CCC_02846"/>
<dbReference type="OrthoDB" id="225437at2"/>
<dbReference type="GO" id="GO:0090313">
    <property type="term" value="P:regulation of protein targeting to membrane"/>
    <property type="evidence" value="ECO:0007669"/>
    <property type="project" value="TreeGrafter"/>
</dbReference>
<protein>
    <submittedName>
        <fullName evidence="3">Exported protein conserved</fullName>
    </submittedName>
</protein>
<dbReference type="AlphaFoldDB" id="A0A0C2UEY1"/>
<feature type="region of interest" description="Disordered" evidence="1">
    <location>
        <begin position="391"/>
        <end position="417"/>
    </location>
</feature>
<accession>A0A0C2UEY1</accession>
<dbReference type="RefSeq" id="WP_041039829.1">
    <property type="nucleotide sequence ID" value="NZ_JXSL01000020.1"/>
</dbReference>
<feature type="compositionally biased region" description="Polar residues" evidence="1">
    <location>
        <begin position="400"/>
        <end position="410"/>
    </location>
</feature>
<gene>
    <name evidence="3" type="ORF">CCC_02846</name>
</gene>
<evidence type="ECO:0000259" key="2">
    <source>
        <dbReference type="Pfam" id="PF05170"/>
    </source>
</evidence>
<reference evidence="3 4" key="1">
    <citation type="submission" date="2015-01" db="EMBL/GenBank/DDBJ databases">
        <title>Genome Sequence of Magnetospirillum magnetotacticum Strain MS-1.</title>
        <authorList>
            <person name="Marinov G.K."/>
            <person name="Smalley M.D."/>
            <person name="DeSalvo G."/>
        </authorList>
    </citation>
    <scope>NUCLEOTIDE SEQUENCE [LARGE SCALE GENOMIC DNA]</scope>
    <source>
        <strain evidence="3 4">MS-1</strain>
    </source>
</reference>
<evidence type="ECO:0000256" key="1">
    <source>
        <dbReference type="SAM" id="MobiDB-lite"/>
    </source>
</evidence>
<evidence type="ECO:0000313" key="3">
    <source>
        <dbReference type="EMBL" id="KIM00058.1"/>
    </source>
</evidence>
<name>A0A0C2UEY1_PARME</name>
<organism evidence="3 4">
    <name type="scientific">Paramagnetospirillum magnetotacticum MS-1</name>
    <dbReference type="NCBI Taxonomy" id="272627"/>
    <lineage>
        <taxon>Bacteria</taxon>
        <taxon>Pseudomonadati</taxon>
        <taxon>Pseudomonadota</taxon>
        <taxon>Alphaproteobacteria</taxon>
        <taxon>Rhodospirillales</taxon>
        <taxon>Magnetospirillaceae</taxon>
        <taxon>Paramagnetospirillum</taxon>
    </lineage>
</organism>
<feature type="domain" description="AsmA" evidence="2">
    <location>
        <begin position="7"/>
        <end position="115"/>
    </location>
</feature>
<dbReference type="InterPro" id="IPR052894">
    <property type="entry name" value="AsmA-related"/>
</dbReference>
<feature type="domain" description="AsmA" evidence="2">
    <location>
        <begin position="183"/>
        <end position="548"/>
    </location>
</feature>
<dbReference type="Pfam" id="PF05170">
    <property type="entry name" value="AsmA"/>
    <property type="match status" value="2"/>
</dbReference>
<evidence type="ECO:0000313" key="4">
    <source>
        <dbReference type="Proteomes" id="UP000031971"/>
    </source>
</evidence>
<keyword evidence="4" id="KW-1185">Reference proteome</keyword>
<comment type="caution">
    <text evidence="3">The sequence shown here is derived from an EMBL/GenBank/DDBJ whole genome shotgun (WGS) entry which is preliminary data.</text>
</comment>
<dbReference type="EMBL" id="JXSL01000020">
    <property type="protein sequence ID" value="KIM00058.1"/>
    <property type="molecule type" value="Genomic_DNA"/>
</dbReference>
<dbReference type="PANTHER" id="PTHR30441">
    <property type="entry name" value="DUF748 DOMAIN-CONTAINING PROTEIN"/>
    <property type="match status" value="1"/>
</dbReference>
<dbReference type="InterPro" id="IPR007844">
    <property type="entry name" value="AsmA"/>
</dbReference>
<dbReference type="PANTHER" id="PTHR30441:SF4">
    <property type="entry name" value="PROTEIN ASMA"/>
    <property type="match status" value="1"/>
</dbReference>
<sequence>MRPSTIAKIAAALLLALVVAVIAAGKSLNSETYNHFLAERVKAATGLDLTFAGATKLKLGPSPVLSFTGVTLTAGKGGPLLYIDRVEARVALVPLALRQLRLESLTLLRPVLHTQKLSALPQIKPLDLGGASDGTPRTQLALSGLRVEDADIRLSNGTIQVSKAQFTPETEAGGPLSLQVDGRWRDAPLSLSGVIAPLTALGGAKPYPVQIKGSVGTANLTLRGTITQPLAGKGLDLELHAQGEEMSDLLRLRPGKAPIPALGPFKLAARLTDSAGPLAASDIDAVIGRRDSQLITVKGQMADISEQRGVDMALTLEAESLTGVMRLLALDLPNAGQVKLSGHLSDIDNGWRLTGLKSNLGKSDLAGELSLVQTPHPRLYGRLSASQLQLGDFSLPPPRSNGSGQPSQPQHPAIPIDDGRILPIDALALDLVRDLDVDLSLSAARLQMGPAHVSDATAELRVAAGRLSLENFTARSGEGRLGGELRLDTMAKAPALSLRLAGNGLDPAPLTGGSLKGAKADLAFDLKAQGSNLRIMAGSAEGNLALTLGETVMGKDWGGDFPARLSRDLAGAQGPEGLRLRCLVARLPVKAGLVSLDRGLAAETASSAALASGSIDLRSEVLDISVAGRTTPPLRIKGVLGAPILSTEGGGKPLSDAAPCRTAQARRLAR</sequence>
<dbReference type="Proteomes" id="UP000031971">
    <property type="component" value="Unassembled WGS sequence"/>
</dbReference>
<proteinExistence type="predicted"/>